<dbReference type="SUPFAM" id="SSF56112">
    <property type="entry name" value="Protein kinase-like (PK-like)"/>
    <property type="match status" value="1"/>
</dbReference>
<feature type="binding site" evidence="11">
    <location>
        <position position="222"/>
    </location>
    <ligand>
        <name>ATP</name>
        <dbReference type="ChEBI" id="CHEBI:30616"/>
    </ligand>
</feature>
<proteinExistence type="inferred from homology"/>
<evidence type="ECO:0000256" key="3">
    <source>
        <dbReference type="ARBA" id="ARBA00022527"/>
    </source>
</evidence>
<evidence type="ECO:0000256" key="4">
    <source>
        <dbReference type="ARBA" id="ARBA00022553"/>
    </source>
</evidence>
<evidence type="ECO:0000259" key="12">
    <source>
        <dbReference type="PROSITE" id="PS50011"/>
    </source>
</evidence>
<evidence type="ECO:0000256" key="11">
    <source>
        <dbReference type="PROSITE-ProRule" id="PRU10141"/>
    </source>
</evidence>
<evidence type="ECO:0000256" key="6">
    <source>
        <dbReference type="ARBA" id="ARBA00022741"/>
    </source>
</evidence>
<keyword evidence="7" id="KW-0418">Kinase</keyword>
<dbReference type="CDD" id="cd05123">
    <property type="entry name" value="STKc_AGC"/>
    <property type="match status" value="1"/>
</dbReference>
<dbReference type="OrthoDB" id="63267at2759"/>
<dbReference type="PROSITE" id="PS00107">
    <property type="entry name" value="PROTEIN_KINASE_ATP"/>
    <property type="match status" value="1"/>
</dbReference>
<evidence type="ECO:0000256" key="5">
    <source>
        <dbReference type="ARBA" id="ARBA00022679"/>
    </source>
</evidence>
<evidence type="ECO:0000256" key="9">
    <source>
        <dbReference type="ARBA" id="ARBA00047899"/>
    </source>
</evidence>
<sequence>MIDYADSLIKNIASHTSKLPSMNLSDKLNLLGSTLRYAHQSITAVMTTEAKLATRNPTPIRPNVQGRLLLTIVEARNLNNVNTLRTDLYCIIQYDSSTVQLKCHDSHSLDVSNDQGEMIVQVYDSCRQLPTGHDLLLGATKWTPTFEETTMDLWLPLHSQSSSKEQVIPAGELRMQARYTPLGTTTRLTPKSFRIIQQIGHGSFGKVYKVEKRDTQKIYAMKVLSKRLLVEQNEVNHTISERNVLLRTTTSPFVVNLQFSFQTADHLFLVMDYLPGGDLYTYLQRHRMLKEDHARFFVAELVCALSDLHTQKVMYRDLKPENILLDDQGHIALTDFGLCKELNDKDLTTSTFCGTTEYMPPEMILQEKYTQAIDWWCLGILLYELITGNAPFHSVHLDTLYQRILKQPLTFPSSVPISNEAKDLIHKLLHRDPAKRLGTLDIKRHPFFEPICWEKVAKKQITPPLANSPTPAIAIPPSVSNQSISLSLESKASIPLSVSAQICFQGFSYIPEDVPLHD</sequence>
<evidence type="ECO:0000313" key="14">
    <source>
        <dbReference type="Proteomes" id="UP000078561"/>
    </source>
</evidence>
<dbReference type="PROSITE" id="PS00108">
    <property type="entry name" value="PROTEIN_KINASE_ST"/>
    <property type="match status" value="1"/>
</dbReference>
<keyword evidence="4" id="KW-0597">Phosphoprotein</keyword>
<keyword evidence="8 11" id="KW-0067">ATP-binding</keyword>
<comment type="catalytic activity">
    <reaction evidence="9">
        <text>L-threonyl-[protein] + ATP = O-phospho-L-threonyl-[protein] + ADP + H(+)</text>
        <dbReference type="Rhea" id="RHEA:46608"/>
        <dbReference type="Rhea" id="RHEA-COMP:11060"/>
        <dbReference type="Rhea" id="RHEA-COMP:11605"/>
        <dbReference type="ChEBI" id="CHEBI:15378"/>
        <dbReference type="ChEBI" id="CHEBI:30013"/>
        <dbReference type="ChEBI" id="CHEBI:30616"/>
        <dbReference type="ChEBI" id="CHEBI:61977"/>
        <dbReference type="ChEBI" id="CHEBI:456216"/>
        <dbReference type="EC" id="2.7.11.1"/>
    </reaction>
</comment>
<dbReference type="GO" id="GO:0004674">
    <property type="term" value="F:protein serine/threonine kinase activity"/>
    <property type="evidence" value="ECO:0007669"/>
    <property type="project" value="UniProtKB-KW"/>
</dbReference>
<keyword evidence="5" id="KW-0808">Transferase</keyword>
<dbReference type="AlphaFoldDB" id="A0A163KKL2"/>
<feature type="domain" description="Protein kinase" evidence="12">
    <location>
        <begin position="193"/>
        <end position="448"/>
    </location>
</feature>
<dbReference type="GO" id="GO:0005524">
    <property type="term" value="F:ATP binding"/>
    <property type="evidence" value="ECO:0007669"/>
    <property type="project" value="UniProtKB-UniRule"/>
</dbReference>
<dbReference type="InterPro" id="IPR035892">
    <property type="entry name" value="C2_domain_sf"/>
</dbReference>
<dbReference type="Pfam" id="PF00069">
    <property type="entry name" value="Pkinase"/>
    <property type="match status" value="1"/>
</dbReference>
<dbReference type="FunFam" id="1.10.510.10:FF:000008">
    <property type="entry name" value="Non-specific serine/threonine protein kinase"/>
    <property type="match status" value="1"/>
</dbReference>
<keyword evidence="3" id="KW-0723">Serine/threonine-protein kinase</keyword>
<keyword evidence="14" id="KW-1185">Reference proteome</keyword>
<dbReference type="InterPro" id="IPR000719">
    <property type="entry name" value="Prot_kinase_dom"/>
</dbReference>
<keyword evidence="6 11" id="KW-0547">Nucleotide-binding</keyword>
<accession>A0A163KKL2</accession>
<dbReference type="InterPro" id="IPR045270">
    <property type="entry name" value="STKc_AGC"/>
</dbReference>
<protein>
    <recommendedName>
        <fullName evidence="2">non-specific serine/threonine protein kinase</fullName>
        <ecNumber evidence="2">2.7.11.1</ecNumber>
    </recommendedName>
</protein>
<organism evidence="13">
    <name type="scientific">Absidia glauca</name>
    <name type="common">Pin mould</name>
    <dbReference type="NCBI Taxonomy" id="4829"/>
    <lineage>
        <taxon>Eukaryota</taxon>
        <taxon>Fungi</taxon>
        <taxon>Fungi incertae sedis</taxon>
        <taxon>Mucoromycota</taxon>
        <taxon>Mucoromycotina</taxon>
        <taxon>Mucoromycetes</taxon>
        <taxon>Mucorales</taxon>
        <taxon>Cunninghamellaceae</taxon>
        <taxon>Absidia</taxon>
    </lineage>
</organism>
<evidence type="ECO:0000256" key="1">
    <source>
        <dbReference type="ARBA" id="ARBA00009903"/>
    </source>
</evidence>
<dbReference type="InterPro" id="IPR017441">
    <property type="entry name" value="Protein_kinase_ATP_BS"/>
</dbReference>
<reference evidence="13" key="1">
    <citation type="submission" date="2016-04" db="EMBL/GenBank/DDBJ databases">
        <authorList>
            <person name="Evans L.H."/>
            <person name="Alamgir A."/>
            <person name="Owens N."/>
            <person name="Weber N.D."/>
            <person name="Virtaneva K."/>
            <person name="Barbian K."/>
            <person name="Babar A."/>
            <person name="Rosenke K."/>
        </authorList>
    </citation>
    <scope>NUCLEOTIDE SEQUENCE [LARGE SCALE GENOMIC DNA]</scope>
    <source>
        <strain evidence="13">CBS 101.48</strain>
    </source>
</reference>
<dbReference type="EMBL" id="LT554937">
    <property type="protein sequence ID" value="SAM08803.1"/>
    <property type="molecule type" value="Genomic_DNA"/>
</dbReference>
<dbReference type="Proteomes" id="UP000078561">
    <property type="component" value="Unassembled WGS sequence"/>
</dbReference>
<comment type="similarity">
    <text evidence="1">Belongs to the protein kinase superfamily. AGC Ser/Thr protein kinase family.</text>
</comment>
<dbReference type="EC" id="2.7.11.1" evidence="2"/>
<dbReference type="InterPro" id="IPR008271">
    <property type="entry name" value="Ser/Thr_kinase_AS"/>
</dbReference>
<dbReference type="Gene3D" id="3.30.200.20">
    <property type="entry name" value="Phosphorylase Kinase, domain 1"/>
    <property type="match status" value="1"/>
</dbReference>
<dbReference type="InterPro" id="IPR011009">
    <property type="entry name" value="Kinase-like_dom_sf"/>
</dbReference>
<dbReference type="Gene3D" id="1.10.510.10">
    <property type="entry name" value="Transferase(Phosphotransferase) domain 1"/>
    <property type="match status" value="1"/>
</dbReference>
<name>A0A163KKL2_ABSGL</name>
<comment type="catalytic activity">
    <reaction evidence="10">
        <text>L-seryl-[protein] + ATP = O-phospho-L-seryl-[protein] + ADP + H(+)</text>
        <dbReference type="Rhea" id="RHEA:17989"/>
        <dbReference type="Rhea" id="RHEA-COMP:9863"/>
        <dbReference type="Rhea" id="RHEA-COMP:11604"/>
        <dbReference type="ChEBI" id="CHEBI:15378"/>
        <dbReference type="ChEBI" id="CHEBI:29999"/>
        <dbReference type="ChEBI" id="CHEBI:30616"/>
        <dbReference type="ChEBI" id="CHEBI:83421"/>
        <dbReference type="ChEBI" id="CHEBI:456216"/>
        <dbReference type="EC" id="2.7.11.1"/>
    </reaction>
</comment>
<evidence type="ECO:0000256" key="2">
    <source>
        <dbReference type="ARBA" id="ARBA00012513"/>
    </source>
</evidence>
<dbReference type="InParanoid" id="A0A163KKL2"/>
<dbReference type="SUPFAM" id="SSF49562">
    <property type="entry name" value="C2 domain (Calcium/lipid-binding domain, CaLB)"/>
    <property type="match status" value="1"/>
</dbReference>
<evidence type="ECO:0000256" key="8">
    <source>
        <dbReference type="ARBA" id="ARBA00022840"/>
    </source>
</evidence>
<dbReference type="CDD" id="cd00030">
    <property type="entry name" value="C2"/>
    <property type="match status" value="1"/>
</dbReference>
<evidence type="ECO:0000313" key="13">
    <source>
        <dbReference type="EMBL" id="SAM08803.1"/>
    </source>
</evidence>
<evidence type="ECO:0000256" key="10">
    <source>
        <dbReference type="ARBA" id="ARBA00048679"/>
    </source>
</evidence>
<dbReference type="PANTHER" id="PTHR24351">
    <property type="entry name" value="RIBOSOMAL PROTEIN S6 KINASE"/>
    <property type="match status" value="1"/>
</dbReference>
<evidence type="ECO:0000256" key="7">
    <source>
        <dbReference type="ARBA" id="ARBA00022777"/>
    </source>
</evidence>
<dbReference type="STRING" id="4829.A0A163KKL2"/>
<dbReference type="SMART" id="SM00220">
    <property type="entry name" value="S_TKc"/>
    <property type="match status" value="1"/>
</dbReference>
<dbReference type="FunFam" id="3.30.200.20:FF:000524">
    <property type="entry name" value="Non-specific serine/threonine protein kinase"/>
    <property type="match status" value="1"/>
</dbReference>
<gene>
    <name evidence="13" type="primary">ABSGL_14469.1 scaffold 14663</name>
</gene>
<dbReference type="PROSITE" id="PS50011">
    <property type="entry name" value="PROTEIN_KINASE_DOM"/>
    <property type="match status" value="1"/>
</dbReference>